<comment type="subcellular location">
    <subcellularLocation>
        <location evidence="1">Mitochondrion inner membrane</location>
        <topology evidence="1">Peripheral membrane protein</topology>
        <orientation evidence="1">Intermembrane side</orientation>
    </subcellularLocation>
</comment>
<keyword evidence="1" id="KW-1015">Disulfide bond</keyword>
<proteinExistence type="inferred from homology"/>
<dbReference type="InterPro" id="IPR035427">
    <property type="entry name" value="Tim10-like_dom_sf"/>
</dbReference>
<evidence type="ECO:0000256" key="1">
    <source>
        <dbReference type="RuleBase" id="RU367043"/>
    </source>
</evidence>
<evidence type="ECO:0000259" key="2">
    <source>
        <dbReference type="Pfam" id="PF02953"/>
    </source>
</evidence>
<keyword evidence="1" id="KW-0653">Protein transport</keyword>
<dbReference type="InterPro" id="IPR004217">
    <property type="entry name" value="Tim10-like"/>
</dbReference>
<dbReference type="GO" id="GO:0015031">
    <property type="term" value="P:protein transport"/>
    <property type="evidence" value="ECO:0007669"/>
    <property type="project" value="UniProtKB-KW"/>
</dbReference>
<comment type="subunit">
    <text evidence="1">Heterohexamer.</text>
</comment>
<protein>
    <recommendedName>
        <fullName evidence="1">Mitochondrial import inner membrane translocase subunit</fullName>
    </recommendedName>
</protein>
<keyword evidence="1" id="KW-0496">Mitochondrion</keyword>
<comment type="similarity">
    <text evidence="1">Belongs to the small Tim family.</text>
</comment>
<keyword evidence="1" id="KW-0143">Chaperone</keyword>
<gene>
    <name evidence="3" type="ORF">PFTANZ_01012</name>
</gene>
<evidence type="ECO:0000313" key="3">
    <source>
        <dbReference type="EMBL" id="ETW38280.1"/>
    </source>
</evidence>
<keyword evidence="1" id="KW-0811">Translocation</keyword>
<comment type="domain">
    <text evidence="1">The twin CX3C motif contains 4 conserved Cys residues that form 2 disulfide bonds in the mitochondrial intermembrane space.</text>
</comment>
<dbReference type="Gene3D" id="1.10.287.810">
    <property type="entry name" value="Mitochondrial import inner membrane translocase subunit tim13 like domains"/>
    <property type="match status" value="1"/>
</dbReference>
<dbReference type="OrthoDB" id="7813104at2759"/>
<feature type="domain" description="Tim10-like" evidence="2">
    <location>
        <begin position="17"/>
        <end position="68"/>
    </location>
</feature>
<organism evidence="3 4">
    <name type="scientific">Plasmodium falciparum Tanzania</name>
    <name type="common">2000708</name>
    <dbReference type="NCBI Taxonomy" id="1036725"/>
    <lineage>
        <taxon>Eukaryota</taxon>
        <taxon>Sar</taxon>
        <taxon>Alveolata</taxon>
        <taxon>Apicomplexa</taxon>
        <taxon>Aconoidasida</taxon>
        <taxon>Haemosporida</taxon>
        <taxon>Plasmodiidae</taxon>
        <taxon>Plasmodium</taxon>
        <taxon>Plasmodium (Laverania)</taxon>
    </lineage>
</organism>
<dbReference type="SMR" id="A0A024WD15"/>
<comment type="function">
    <text evidence="1">Mitochondrial intermembrane chaperone that participates in the import and insertion of some multi-pass transmembrane proteins into the mitochondrial inner membrane. Also required for the transfer of beta-barrel precursors from the TOM complex to the sorting and assembly machinery (SAM complex) of the outer membrane. Acts as a chaperone-like protein that protects the hydrophobic precursors from aggregation and guide them through the mitochondrial intermembrane space.</text>
</comment>
<dbReference type="Pfam" id="PF02953">
    <property type="entry name" value="zf-Tim10_DDP"/>
    <property type="match status" value="1"/>
</dbReference>
<reference evidence="3 4" key="2">
    <citation type="submission" date="2013-02" db="EMBL/GenBank/DDBJ databases">
        <title>The Genome Sequence of Plasmodium falciparum Tanzania (2000708).</title>
        <authorList>
            <consortium name="The Broad Institute Genome Sequencing Platform"/>
            <consortium name="The Broad Institute Genome Sequencing Center for Infectious Disease"/>
            <person name="Neafsey D."/>
            <person name="Cheeseman I."/>
            <person name="Volkman S."/>
            <person name="Adams J."/>
            <person name="Walker B."/>
            <person name="Young S.K."/>
            <person name="Zeng Q."/>
            <person name="Gargeya S."/>
            <person name="Fitzgerald M."/>
            <person name="Haas B."/>
            <person name="Abouelleil A."/>
            <person name="Alvarado L."/>
            <person name="Arachchi H.M."/>
            <person name="Berlin A.M."/>
            <person name="Chapman S.B."/>
            <person name="Dewar J."/>
            <person name="Goldberg J."/>
            <person name="Griggs A."/>
            <person name="Gujja S."/>
            <person name="Hansen M."/>
            <person name="Howarth C."/>
            <person name="Imamovic A."/>
            <person name="Larimer J."/>
            <person name="McCowan C."/>
            <person name="Murphy C."/>
            <person name="Neiman D."/>
            <person name="Pearson M."/>
            <person name="Priest M."/>
            <person name="Roberts A."/>
            <person name="Saif S."/>
            <person name="Shea T."/>
            <person name="Sisk P."/>
            <person name="Sykes S."/>
            <person name="Wortman J."/>
            <person name="Nusbaum C."/>
            <person name="Birren B."/>
        </authorList>
    </citation>
    <scope>NUCLEOTIDE SEQUENCE [LARGE SCALE GENOMIC DNA]</scope>
    <source>
        <strain evidence="4">Tanzania (2000708)</strain>
    </source>
</reference>
<keyword evidence="1" id="KW-0472">Membrane</keyword>
<keyword evidence="1" id="KW-0999">Mitochondrion inner membrane</keyword>
<dbReference type="EMBL" id="KI926313">
    <property type="protein sequence ID" value="ETW38280.1"/>
    <property type="molecule type" value="Genomic_DNA"/>
</dbReference>
<keyword evidence="1" id="KW-0813">Transport</keyword>
<accession>A0A024WD15</accession>
<dbReference type="GO" id="GO:0005743">
    <property type="term" value="C:mitochondrial inner membrane"/>
    <property type="evidence" value="ECO:0007669"/>
    <property type="project" value="UniProtKB-SubCell"/>
</dbReference>
<reference evidence="3 4" key="1">
    <citation type="submission" date="2013-02" db="EMBL/GenBank/DDBJ databases">
        <title>The Genome Annotation of Plasmodium falciparum Tanzania (2000708).</title>
        <authorList>
            <consortium name="The Broad Institute Genome Sequencing Platform"/>
            <consortium name="The Broad Institute Genome Sequencing Center for Infectious Disease"/>
            <person name="Neafsey D."/>
            <person name="Hoffman S."/>
            <person name="Volkman S."/>
            <person name="Rosenthal P."/>
            <person name="Walker B."/>
            <person name="Young S.K."/>
            <person name="Zeng Q."/>
            <person name="Gargeya S."/>
            <person name="Fitzgerald M."/>
            <person name="Haas B."/>
            <person name="Abouelleil A."/>
            <person name="Allen A.W."/>
            <person name="Alvarado L."/>
            <person name="Arachchi H.M."/>
            <person name="Berlin A.M."/>
            <person name="Chapman S.B."/>
            <person name="Gainer-Dewar J."/>
            <person name="Goldberg J."/>
            <person name="Griggs A."/>
            <person name="Gujja S."/>
            <person name="Hansen M."/>
            <person name="Howarth C."/>
            <person name="Imamovic A."/>
            <person name="Ireland A."/>
            <person name="Larimer J."/>
            <person name="McCowan C."/>
            <person name="Murphy C."/>
            <person name="Pearson M."/>
            <person name="Poon T.W."/>
            <person name="Priest M."/>
            <person name="Roberts A."/>
            <person name="Saif S."/>
            <person name="Shea T."/>
            <person name="Sisk P."/>
            <person name="Sykes S."/>
            <person name="Wortman J."/>
            <person name="Nusbaum C."/>
            <person name="Birren B."/>
        </authorList>
    </citation>
    <scope>NUCLEOTIDE SEQUENCE [LARGE SCALE GENOMIC DNA]</scope>
    <source>
        <strain evidence="4">Tanzania (2000708)</strain>
    </source>
</reference>
<dbReference type="eggNOG" id="ENOG502SC1A">
    <property type="taxonomic scope" value="Eukaryota"/>
</dbReference>
<evidence type="ECO:0000313" key="4">
    <source>
        <dbReference type="Proteomes" id="UP000030708"/>
    </source>
</evidence>
<dbReference type="Proteomes" id="UP000030708">
    <property type="component" value="Unassembled WGS sequence"/>
</dbReference>
<name>A0A024WD15_PLAFA</name>
<dbReference type="AlphaFoldDB" id="A0A024WD15"/>
<dbReference type="SUPFAM" id="SSF144122">
    <property type="entry name" value="Tim10-like"/>
    <property type="match status" value="1"/>
</dbReference>
<sequence>MDNQRNMEDAQNALGMMIYQILNNQVRKTCFDKCFGQKFSEQMGKNEQICLAKCMDRMYETHTIVTKASTEISQNLNMDTNF</sequence>